<dbReference type="InterPro" id="IPR036513">
    <property type="entry name" value="STAS_dom_sf"/>
</dbReference>
<evidence type="ECO:0000256" key="3">
    <source>
        <dbReference type="SAM" id="MobiDB-lite"/>
    </source>
</evidence>
<dbReference type="SUPFAM" id="SSF52091">
    <property type="entry name" value="SpoIIaa-like"/>
    <property type="match status" value="1"/>
</dbReference>
<evidence type="ECO:0000313" key="5">
    <source>
        <dbReference type="EMBL" id="EDY58158.1"/>
    </source>
</evidence>
<evidence type="ECO:0000313" key="6">
    <source>
        <dbReference type="Proteomes" id="UP000002785"/>
    </source>
</evidence>
<feature type="region of interest" description="Disordered" evidence="3">
    <location>
        <begin position="1"/>
        <end position="38"/>
    </location>
</feature>
<dbReference type="HOGENOM" id="CLU_115403_3_2_11"/>
<reference evidence="5" key="1">
    <citation type="submission" date="2009-10" db="EMBL/GenBank/DDBJ databases">
        <title>The genome sequence of Streptomyces sviceus strain ATCC 29083.</title>
        <authorList>
            <consortium name="The Broad Institute Genome Sequencing Platform"/>
            <consortium name="Broad Institute Microbial Sequencing Center"/>
            <person name="Fischbach M."/>
            <person name="Godfrey P."/>
            <person name="Ward D."/>
            <person name="Young S."/>
            <person name="Zeng Q."/>
            <person name="Koehrsen M."/>
            <person name="Alvarado L."/>
            <person name="Berlin A.M."/>
            <person name="Bochicchio J."/>
            <person name="Borenstein D."/>
            <person name="Chapman S.B."/>
            <person name="Chen Z."/>
            <person name="Engels R."/>
            <person name="Freedman E."/>
            <person name="Gellesch M."/>
            <person name="Goldberg J."/>
            <person name="Griggs A."/>
            <person name="Gujja S."/>
            <person name="Heilman E.R."/>
            <person name="Heiman D.I."/>
            <person name="Hepburn T.A."/>
            <person name="Howarth C."/>
            <person name="Jen D."/>
            <person name="Larson L."/>
            <person name="Lewis B."/>
            <person name="Mehta T."/>
            <person name="Park D."/>
            <person name="Pearson M."/>
            <person name="Richards J."/>
            <person name="Roberts A."/>
            <person name="Saif S."/>
            <person name="Shea T.D."/>
            <person name="Shenoy N."/>
            <person name="Sisk P."/>
            <person name="Stolte C."/>
            <person name="Sykes S.N."/>
            <person name="Thomson T."/>
            <person name="Walk T."/>
            <person name="White J."/>
            <person name="Yandava C."/>
            <person name="Straight P."/>
            <person name="Clardy J."/>
            <person name="Hung D."/>
            <person name="Kolter R."/>
            <person name="Mekalanos J."/>
            <person name="Walker S."/>
            <person name="Walsh C.T."/>
            <person name="Wieland-Brown L.C."/>
            <person name="Haas B."/>
            <person name="Nusbaum C."/>
            <person name="Birren B."/>
        </authorList>
    </citation>
    <scope>NUCLEOTIDE SEQUENCE [LARGE SCALE GENOMIC DNA]</scope>
    <source>
        <strain evidence="5">ATCC 29083</strain>
    </source>
</reference>
<comment type="similarity">
    <text evidence="1 2">Belongs to the anti-sigma-factor antagonist family.</text>
</comment>
<accession>B5HZA3</accession>
<sequence length="147" mass="15543">MGASHHGRGAESAAHGANLSAVEETVTDNQKADRPRRLSVEREVIDGVRVVTVRGEIDHDVKGVLTEALLSEDGAVPPPRIVADLSGVTFMDSSGINVFVAAYQQVSGAQGWLRIAGAQDSVLRVLQMVGVDTLIPCHATIEQALHT</sequence>
<dbReference type="NCBIfam" id="TIGR00377">
    <property type="entry name" value="ant_ant_sig"/>
    <property type="match status" value="1"/>
</dbReference>
<protein>
    <recommendedName>
        <fullName evidence="2">Anti-sigma factor antagonist</fullName>
    </recommendedName>
</protein>
<name>B5HZA3_STRX2</name>
<dbReference type="CDD" id="cd07043">
    <property type="entry name" value="STAS_anti-anti-sigma_factors"/>
    <property type="match status" value="1"/>
</dbReference>
<organism evidence="5 6">
    <name type="scientific">Streptomyces sviceus (strain ATCC 29083 / DSM 924 / JCM 4929 / NBRC 13980 / NCIMB 11184 / NRRL 5439 / UC 5370)</name>
    <dbReference type="NCBI Taxonomy" id="463191"/>
    <lineage>
        <taxon>Bacteria</taxon>
        <taxon>Bacillati</taxon>
        <taxon>Actinomycetota</taxon>
        <taxon>Actinomycetes</taxon>
        <taxon>Kitasatosporales</taxon>
        <taxon>Streptomycetaceae</taxon>
        <taxon>Streptomyces</taxon>
    </lineage>
</organism>
<evidence type="ECO:0000259" key="4">
    <source>
        <dbReference type="PROSITE" id="PS50801"/>
    </source>
</evidence>
<gene>
    <name evidence="5" type="ORF">SSEG_04738</name>
</gene>
<evidence type="ECO:0000256" key="1">
    <source>
        <dbReference type="ARBA" id="ARBA00009013"/>
    </source>
</evidence>
<dbReference type="Pfam" id="PF01740">
    <property type="entry name" value="STAS"/>
    <property type="match status" value="1"/>
</dbReference>
<dbReference type="Gene3D" id="3.30.750.24">
    <property type="entry name" value="STAS domain"/>
    <property type="match status" value="1"/>
</dbReference>
<feature type="domain" description="STAS" evidence="4">
    <location>
        <begin position="38"/>
        <end position="147"/>
    </location>
</feature>
<dbReference type="Proteomes" id="UP000002785">
    <property type="component" value="Chromosome"/>
</dbReference>
<dbReference type="EMBL" id="CM000951">
    <property type="protein sequence ID" value="EDY58158.1"/>
    <property type="molecule type" value="Genomic_DNA"/>
</dbReference>
<dbReference type="eggNOG" id="COG1366">
    <property type="taxonomic scope" value="Bacteria"/>
</dbReference>
<keyword evidence="6" id="KW-1185">Reference proteome</keyword>
<evidence type="ECO:0000256" key="2">
    <source>
        <dbReference type="RuleBase" id="RU003749"/>
    </source>
</evidence>
<dbReference type="PANTHER" id="PTHR33495">
    <property type="entry name" value="ANTI-SIGMA FACTOR ANTAGONIST TM_1081-RELATED-RELATED"/>
    <property type="match status" value="1"/>
</dbReference>
<dbReference type="PROSITE" id="PS50801">
    <property type="entry name" value="STAS"/>
    <property type="match status" value="1"/>
</dbReference>
<dbReference type="AlphaFoldDB" id="B5HZA3"/>
<dbReference type="GO" id="GO:0043856">
    <property type="term" value="F:anti-sigma factor antagonist activity"/>
    <property type="evidence" value="ECO:0007669"/>
    <property type="project" value="InterPro"/>
</dbReference>
<dbReference type="PANTHER" id="PTHR33495:SF2">
    <property type="entry name" value="ANTI-SIGMA FACTOR ANTAGONIST TM_1081-RELATED"/>
    <property type="match status" value="1"/>
</dbReference>
<dbReference type="InterPro" id="IPR003658">
    <property type="entry name" value="Anti-sigma_ant"/>
</dbReference>
<dbReference type="InterPro" id="IPR002645">
    <property type="entry name" value="STAS_dom"/>
</dbReference>
<proteinExistence type="inferred from homology"/>